<comment type="caution">
    <text evidence="3">The sequence shown here is derived from an EMBL/GenBank/DDBJ whole genome shotgun (WGS) entry which is preliminary data.</text>
</comment>
<proteinExistence type="predicted"/>
<feature type="non-terminal residue" evidence="3">
    <location>
        <position position="1"/>
    </location>
</feature>
<dbReference type="Proteomes" id="UP000708208">
    <property type="component" value="Unassembled WGS sequence"/>
</dbReference>
<evidence type="ECO:0000313" key="3">
    <source>
        <dbReference type="EMBL" id="CAG7724220.1"/>
    </source>
</evidence>
<evidence type="ECO:0000313" key="4">
    <source>
        <dbReference type="Proteomes" id="UP000708208"/>
    </source>
</evidence>
<dbReference type="InterPro" id="IPR050309">
    <property type="entry name" value="Type-B_Carboxylest/Lipase"/>
</dbReference>
<dbReference type="EMBL" id="CAJVCH010107101">
    <property type="protein sequence ID" value="CAG7724220.1"/>
    <property type="molecule type" value="Genomic_DNA"/>
</dbReference>
<name>A0A8J2P4P2_9HEXA</name>
<keyword evidence="4" id="KW-1185">Reference proteome</keyword>
<dbReference type="Pfam" id="PF00135">
    <property type="entry name" value="COesterase"/>
    <property type="match status" value="1"/>
</dbReference>
<evidence type="ECO:0000259" key="2">
    <source>
        <dbReference type="Pfam" id="PF00135"/>
    </source>
</evidence>
<dbReference type="OrthoDB" id="19653at2759"/>
<gene>
    <name evidence="3" type="ORF">AFUS01_LOCUS13255</name>
</gene>
<reference evidence="3" key="1">
    <citation type="submission" date="2021-06" db="EMBL/GenBank/DDBJ databases">
        <authorList>
            <person name="Hodson N. C."/>
            <person name="Mongue J. A."/>
            <person name="Jaron S. K."/>
        </authorList>
    </citation>
    <scope>NUCLEOTIDE SEQUENCE</scope>
</reference>
<dbReference type="InterPro" id="IPR002018">
    <property type="entry name" value="CarbesteraseB"/>
</dbReference>
<organism evidence="3 4">
    <name type="scientific">Allacma fusca</name>
    <dbReference type="NCBI Taxonomy" id="39272"/>
    <lineage>
        <taxon>Eukaryota</taxon>
        <taxon>Metazoa</taxon>
        <taxon>Ecdysozoa</taxon>
        <taxon>Arthropoda</taxon>
        <taxon>Hexapoda</taxon>
        <taxon>Collembola</taxon>
        <taxon>Symphypleona</taxon>
        <taxon>Sminthuridae</taxon>
        <taxon>Allacma</taxon>
    </lineage>
</organism>
<sequence length="235" mass="26156">FAPIVEPVKDEHAFLTEHPLTVMGKGKAHKVPLLIGLATHEGLLNAATFKIDSNNFVEFESKLTPALKTIFATFVKENIFRIETPFSGIGHGADLLYYFPLEEFGMVVGKEDKFYQHSKDLVKMVVQFANAHDKMEFRSVKILPTPSEDLRDPQPIDEWTNVIDGREIGPECAQVDNMGFGSSDIYGIEDCLHLNVFAPKKLREDTLQGKRAKQPVLVWIHGGGFVLGSGKFGSP</sequence>
<protein>
    <recommendedName>
        <fullName evidence="2">Carboxylesterase type B domain-containing protein</fullName>
    </recommendedName>
</protein>
<feature type="domain" description="Carboxylesterase type B" evidence="2">
    <location>
        <begin position="151"/>
        <end position="230"/>
    </location>
</feature>
<keyword evidence="1" id="KW-0325">Glycoprotein</keyword>
<dbReference type="AlphaFoldDB" id="A0A8J2P4P2"/>
<feature type="non-terminal residue" evidence="3">
    <location>
        <position position="235"/>
    </location>
</feature>
<accession>A0A8J2P4P2</accession>
<evidence type="ECO:0000256" key="1">
    <source>
        <dbReference type="ARBA" id="ARBA00023180"/>
    </source>
</evidence>
<dbReference type="PANTHER" id="PTHR11559">
    <property type="entry name" value="CARBOXYLESTERASE"/>
    <property type="match status" value="1"/>
</dbReference>